<dbReference type="RefSeq" id="WP_007319236.1">
    <property type="nucleotide sequence ID" value="NZ_BAEH01000096.1"/>
</dbReference>
<dbReference type="eggNOG" id="ENOG5031Q91">
    <property type="taxonomic scope" value="Bacteria"/>
</dbReference>
<dbReference type="Proteomes" id="UP000035034">
    <property type="component" value="Unassembled WGS sequence"/>
</dbReference>
<keyword evidence="2" id="KW-1133">Transmembrane helix</keyword>
<dbReference type="AlphaFoldDB" id="H0R4A0"/>
<organism evidence="3 4">
    <name type="scientific">Gordonia effusa NBRC 100432</name>
    <dbReference type="NCBI Taxonomy" id="1077974"/>
    <lineage>
        <taxon>Bacteria</taxon>
        <taxon>Bacillati</taxon>
        <taxon>Actinomycetota</taxon>
        <taxon>Actinomycetes</taxon>
        <taxon>Mycobacteriales</taxon>
        <taxon>Gordoniaceae</taxon>
        <taxon>Gordonia</taxon>
    </lineage>
</organism>
<feature type="transmembrane region" description="Helical" evidence="2">
    <location>
        <begin position="532"/>
        <end position="552"/>
    </location>
</feature>
<keyword evidence="2" id="KW-0812">Transmembrane</keyword>
<evidence type="ECO:0000313" key="3">
    <source>
        <dbReference type="EMBL" id="GAB19901.1"/>
    </source>
</evidence>
<dbReference type="STRING" id="1077974.GOEFS_096_00780"/>
<proteinExistence type="predicted"/>
<feature type="region of interest" description="Disordered" evidence="1">
    <location>
        <begin position="861"/>
        <end position="889"/>
    </location>
</feature>
<name>H0R4A0_9ACTN</name>
<keyword evidence="2" id="KW-0472">Membrane</keyword>
<protein>
    <submittedName>
        <fullName evidence="3">Uncharacterized protein</fullName>
    </submittedName>
</protein>
<feature type="compositionally biased region" description="Polar residues" evidence="1">
    <location>
        <begin position="861"/>
        <end position="872"/>
    </location>
</feature>
<dbReference type="EMBL" id="BAEH01000096">
    <property type="protein sequence ID" value="GAB19901.1"/>
    <property type="molecule type" value="Genomic_DNA"/>
</dbReference>
<sequence>MTSLTVFLAPSGVADGVYAALSDLSAAGLVGPFAWIGPEAEKSVESVVLVEGGRATDVALAALVSSRVTTVLRVCTLVPVPSVSDRGVGQLSIAATTRAAEVLASTTGARQVVRVRILLARSGGIAGDTTSLAIDGWHNIVLSPEDARSPDFGRVQLPPNPSDADAGRYAAPVIAGLTGLWNDVAHTPLDAAPVLPGQVVRLARSFYRKLETGAVEGALRAEVLTQDGTLPLPSDQRSQVIYVNDVGLATATMADSLWRKHSGVLRGPRLPYDAAPPERVGAWQVLKMFFGFLWASIKNAPGAWYRTVAEGVSDSIALGVQRAVFEGAPAAYEVVVRGRTANGEYAGWADIGAASGQLSGALDQTENIHDGGADLSGLWQDYTRAALTLADAGTRTSDLPPIQVGPARAIIGTADDLVPGPASRFTAIPGVIAAAVQSDGVDATDPLGIRDLRQRLSDHERTSDQGLSARAVLTDLNEWERRTSRSFGVAVGSRLAGAFGNCYGEVQQLLERLRNAQQPPEPRDSNMKLARIIQATLVALLLVTALSVYLVVENVVTWWVALIVIVLLFAVWFGSCAVMFIRTQRHMFAMLHQRRSVIGEFEVDKQNLRSALRDLRRLSQAYGQFLSWSRVLGSFLSAPLGPDHFQQTQSLQIDWGLPMSTGVGSAQPSPDDVTNAAGYLRRELFHLGWLSSSWDNLVLSSIPPIPGSRAAGGGAEMSPVWADRGRGTGSSLDRWSTDLFRGAVTSTGAELVWQRAVASLGGSMSELVPRLVGSVKVAGGPVVPLPEFLVNLDRDVQPSGTFDRTMLTDFAVTNSAANVAVDVRSRALTGLGRVCVATQLSDAMPLDALANADTRTDIGWNETTPTWTSEASAPNAAGPGGVTSDRGDVDPFRAPDLGNGFGF</sequence>
<keyword evidence="4" id="KW-1185">Reference proteome</keyword>
<evidence type="ECO:0000256" key="1">
    <source>
        <dbReference type="SAM" id="MobiDB-lite"/>
    </source>
</evidence>
<accession>H0R4A0</accession>
<comment type="caution">
    <text evidence="3">The sequence shown here is derived from an EMBL/GenBank/DDBJ whole genome shotgun (WGS) entry which is preliminary data.</text>
</comment>
<dbReference type="OrthoDB" id="4427856at2"/>
<gene>
    <name evidence="3" type="ORF">GOEFS_096_00780</name>
</gene>
<evidence type="ECO:0000313" key="4">
    <source>
        <dbReference type="Proteomes" id="UP000035034"/>
    </source>
</evidence>
<reference evidence="3 4" key="1">
    <citation type="submission" date="2011-12" db="EMBL/GenBank/DDBJ databases">
        <title>Whole genome shotgun sequence of Gordonia effusa NBRC 100432.</title>
        <authorList>
            <person name="Yoshida I."/>
            <person name="Takarada H."/>
            <person name="Hosoyama A."/>
            <person name="Tsuchikane K."/>
            <person name="Katsumata H."/>
            <person name="Yamazaki S."/>
            <person name="Fujita N."/>
        </authorList>
    </citation>
    <scope>NUCLEOTIDE SEQUENCE [LARGE SCALE GENOMIC DNA]</scope>
    <source>
        <strain evidence="3 4">NBRC 100432</strain>
    </source>
</reference>
<feature type="transmembrane region" description="Helical" evidence="2">
    <location>
        <begin position="558"/>
        <end position="581"/>
    </location>
</feature>
<evidence type="ECO:0000256" key="2">
    <source>
        <dbReference type="SAM" id="Phobius"/>
    </source>
</evidence>